<accession>A0A8K0TR60</accession>
<feature type="region of interest" description="Disordered" evidence="1">
    <location>
        <begin position="136"/>
        <end position="170"/>
    </location>
</feature>
<dbReference type="EMBL" id="JAGPXD010000001">
    <property type="protein sequence ID" value="KAH7374962.1"/>
    <property type="molecule type" value="Genomic_DNA"/>
</dbReference>
<feature type="region of interest" description="Disordered" evidence="1">
    <location>
        <begin position="183"/>
        <end position="241"/>
    </location>
</feature>
<protein>
    <submittedName>
        <fullName evidence="2">Uncharacterized protein</fullName>
    </submittedName>
</protein>
<evidence type="ECO:0000256" key="1">
    <source>
        <dbReference type="SAM" id="MobiDB-lite"/>
    </source>
</evidence>
<dbReference type="Proteomes" id="UP000813385">
    <property type="component" value="Unassembled WGS sequence"/>
</dbReference>
<sequence length="241" mass="26108">MLARGRAPASRVQCPVSRFPTSMSGRISTNLRCCCCSWLFGKRGAWEPFLPLPSSRLPLSLCLKQSSGYDGAANTQTSPVSFFAFFPLQLLPSSPQLRKTWLGLVHCRATHLTRSHLTHLATPQAIRVPARKETRSLKLPRHHSPSDWNAACPRQRLSPHPDNRQPPTSACVSSRLYALTRITPPSARPLPAVRRSRLGPVTPTRPGLTSEASLAASALIRPAADNSSSSSSASRSLGSSS</sequence>
<reference evidence="2" key="1">
    <citation type="journal article" date="2021" name="Nat. Commun.">
        <title>Genetic determinants of endophytism in the Arabidopsis root mycobiome.</title>
        <authorList>
            <person name="Mesny F."/>
            <person name="Miyauchi S."/>
            <person name="Thiergart T."/>
            <person name="Pickel B."/>
            <person name="Atanasova L."/>
            <person name="Karlsson M."/>
            <person name="Huettel B."/>
            <person name="Barry K.W."/>
            <person name="Haridas S."/>
            <person name="Chen C."/>
            <person name="Bauer D."/>
            <person name="Andreopoulos W."/>
            <person name="Pangilinan J."/>
            <person name="LaButti K."/>
            <person name="Riley R."/>
            <person name="Lipzen A."/>
            <person name="Clum A."/>
            <person name="Drula E."/>
            <person name="Henrissat B."/>
            <person name="Kohler A."/>
            <person name="Grigoriev I.V."/>
            <person name="Martin F.M."/>
            <person name="Hacquard S."/>
        </authorList>
    </citation>
    <scope>NUCLEOTIDE SEQUENCE</scope>
    <source>
        <strain evidence="2">MPI-CAGE-AT-0016</strain>
    </source>
</reference>
<name>A0A8K0TR60_9PEZI</name>
<dbReference type="AlphaFoldDB" id="A0A8K0TR60"/>
<proteinExistence type="predicted"/>
<organism evidence="2 3">
    <name type="scientific">Plectosphaerella cucumerina</name>
    <dbReference type="NCBI Taxonomy" id="40658"/>
    <lineage>
        <taxon>Eukaryota</taxon>
        <taxon>Fungi</taxon>
        <taxon>Dikarya</taxon>
        <taxon>Ascomycota</taxon>
        <taxon>Pezizomycotina</taxon>
        <taxon>Sordariomycetes</taxon>
        <taxon>Hypocreomycetidae</taxon>
        <taxon>Glomerellales</taxon>
        <taxon>Plectosphaerellaceae</taxon>
        <taxon>Plectosphaerella</taxon>
    </lineage>
</organism>
<keyword evidence="3" id="KW-1185">Reference proteome</keyword>
<evidence type="ECO:0000313" key="2">
    <source>
        <dbReference type="EMBL" id="KAH7374962.1"/>
    </source>
</evidence>
<gene>
    <name evidence="2" type="ORF">B0T11DRAFT_4598</name>
</gene>
<feature type="compositionally biased region" description="Low complexity" evidence="1">
    <location>
        <begin position="227"/>
        <end position="241"/>
    </location>
</feature>
<comment type="caution">
    <text evidence="2">The sequence shown here is derived from an EMBL/GenBank/DDBJ whole genome shotgun (WGS) entry which is preliminary data.</text>
</comment>
<evidence type="ECO:0000313" key="3">
    <source>
        <dbReference type="Proteomes" id="UP000813385"/>
    </source>
</evidence>